<feature type="non-terminal residue" evidence="1">
    <location>
        <position position="39"/>
    </location>
</feature>
<evidence type="ECO:0000313" key="1">
    <source>
        <dbReference type="EMBL" id="SBP50509.1"/>
    </source>
</evidence>
<name>A0A1A8A5Z7_NOTFU</name>
<protein>
    <submittedName>
        <fullName evidence="1">Zinc finger, DHHC-type containing 18b</fullName>
    </submittedName>
</protein>
<proteinExistence type="predicted"/>
<feature type="non-terminal residue" evidence="1">
    <location>
        <position position="1"/>
    </location>
</feature>
<sequence length="39" mass="4901">CERERERDRFQLFSECVNRCPDCAYIVFPHYFLHTFRCI</sequence>
<dbReference type="AlphaFoldDB" id="A0A1A8A5Z7"/>
<reference evidence="1" key="1">
    <citation type="submission" date="2016-05" db="EMBL/GenBank/DDBJ databases">
        <authorList>
            <person name="Lavstsen T."/>
            <person name="Jespersen J.S."/>
        </authorList>
    </citation>
    <scope>NUCLEOTIDE SEQUENCE</scope>
    <source>
        <tissue evidence="1">Brain</tissue>
    </source>
</reference>
<gene>
    <name evidence="1" type="primary">ZDHHC18B</name>
</gene>
<reference evidence="1" key="2">
    <citation type="submission" date="2016-06" db="EMBL/GenBank/DDBJ databases">
        <title>The genome of a short-lived fish provides insights into sex chromosome evolution and the genetic control of aging.</title>
        <authorList>
            <person name="Reichwald K."/>
            <person name="Felder M."/>
            <person name="Petzold A."/>
            <person name="Koch P."/>
            <person name="Groth M."/>
            <person name="Platzer M."/>
        </authorList>
    </citation>
    <scope>NUCLEOTIDE SEQUENCE</scope>
    <source>
        <tissue evidence="1">Brain</tissue>
    </source>
</reference>
<accession>A0A1A8A5Z7</accession>
<organism evidence="1">
    <name type="scientific">Nothobranchius furzeri</name>
    <name type="common">Turquoise killifish</name>
    <dbReference type="NCBI Taxonomy" id="105023"/>
    <lineage>
        <taxon>Eukaryota</taxon>
        <taxon>Metazoa</taxon>
        <taxon>Chordata</taxon>
        <taxon>Craniata</taxon>
        <taxon>Vertebrata</taxon>
        <taxon>Euteleostomi</taxon>
        <taxon>Actinopterygii</taxon>
        <taxon>Neopterygii</taxon>
        <taxon>Teleostei</taxon>
        <taxon>Neoteleostei</taxon>
        <taxon>Acanthomorphata</taxon>
        <taxon>Ovalentaria</taxon>
        <taxon>Atherinomorphae</taxon>
        <taxon>Cyprinodontiformes</taxon>
        <taxon>Nothobranchiidae</taxon>
        <taxon>Nothobranchius</taxon>
    </lineage>
</organism>
<dbReference type="EMBL" id="HADY01012024">
    <property type="protein sequence ID" value="SBP50509.1"/>
    <property type="molecule type" value="Transcribed_RNA"/>
</dbReference>